<protein>
    <submittedName>
        <fullName evidence="1">Uncharacterized protein</fullName>
    </submittedName>
</protein>
<evidence type="ECO:0000313" key="2">
    <source>
        <dbReference type="Proteomes" id="UP001303046"/>
    </source>
</evidence>
<sequence>MKTFTRKLMWYTGGRHMEDINILHEPKIATETRFCFFGHMLGSPADVQRVPSLSDSSWKRPLGQKLKSWTEVIKEDLRTLGMDRQFRRYVWFRRMLNSDEWIDSVQEHQESWAELCSRTAHLAEDAGNRFKQ</sequence>
<keyword evidence="2" id="KW-1185">Reference proteome</keyword>
<reference evidence="1 2" key="1">
    <citation type="submission" date="2023-08" db="EMBL/GenBank/DDBJ databases">
        <title>A Necator americanus chromosomal reference genome.</title>
        <authorList>
            <person name="Ilik V."/>
            <person name="Petrzelkova K.J."/>
            <person name="Pardy F."/>
            <person name="Fuh T."/>
            <person name="Niatou-Singa F.S."/>
            <person name="Gouil Q."/>
            <person name="Baker L."/>
            <person name="Ritchie M.E."/>
            <person name="Jex A.R."/>
            <person name="Gazzola D."/>
            <person name="Li H."/>
            <person name="Toshio Fujiwara R."/>
            <person name="Zhan B."/>
            <person name="Aroian R.V."/>
            <person name="Pafco B."/>
            <person name="Schwarz E.M."/>
        </authorList>
    </citation>
    <scope>NUCLEOTIDE SEQUENCE [LARGE SCALE GENOMIC DNA]</scope>
    <source>
        <strain evidence="1 2">Aroian</strain>
        <tissue evidence="1">Whole animal</tissue>
    </source>
</reference>
<comment type="caution">
    <text evidence="1">The sequence shown here is derived from an EMBL/GenBank/DDBJ whole genome shotgun (WGS) entry which is preliminary data.</text>
</comment>
<gene>
    <name evidence="1" type="primary">Necator_chrII.g4976</name>
    <name evidence="1" type="ORF">RB195_017184</name>
</gene>
<organism evidence="1 2">
    <name type="scientific">Necator americanus</name>
    <name type="common">Human hookworm</name>
    <dbReference type="NCBI Taxonomy" id="51031"/>
    <lineage>
        <taxon>Eukaryota</taxon>
        <taxon>Metazoa</taxon>
        <taxon>Ecdysozoa</taxon>
        <taxon>Nematoda</taxon>
        <taxon>Chromadorea</taxon>
        <taxon>Rhabditida</taxon>
        <taxon>Rhabditina</taxon>
        <taxon>Rhabditomorpha</taxon>
        <taxon>Strongyloidea</taxon>
        <taxon>Ancylostomatidae</taxon>
        <taxon>Bunostominae</taxon>
        <taxon>Necator</taxon>
    </lineage>
</organism>
<proteinExistence type="predicted"/>
<name>A0ABR1C678_NECAM</name>
<evidence type="ECO:0000313" key="1">
    <source>
        <dbReference type="EMBL" id="KAK6733280.1"/>
    </source>
</evidence>
<accession>A0ABR1C678</accession>
<dbReference type="EMBL" id="JAVFWL010000002">
    <property type="protein sequence ID" value="KAK6733280.1"/>
    <property type="molecule type" value="Genomic_DNA"/>
</dbReference>
<dbReference type="Proteomes" id="UP001303046">
    <property type="component" value="Unassembled WGS sequence"/>
</dbReference>